<dbReference type="EMBL" id="MU858069">
    <property type="protein sequence ID" value="KAK4216403.1"/>
    <property type="molecule type" value="Genomic_DNA"/>
</dbReference>
<keyword evidence="7" id="KW-0508">mRNA splicing</keyword>
<dbReference type="PANTHER" id="PTHR14195">
    <property type="entry name" value="G PATCH DOMAIN CONTAINING PROTEIN 2"/>
    <property type="match status" value="1"/>
</dbReference>
<evidence type="ECO:0000259" key="10">
    <source>
        <dbReference type="PROSITE" id="PS50174"/>
    </source>
</evidence>
<dbReference type="Pfam" id="PF01424">
    <property type="entry name" value="R3H"/>
    <property type="match status" value="1"/>
</dbReference>
<keyword evidence="13" id="KW-1185">Reference proteome</keyword>
<dbReference type="InterPro" id="IPR051189">
    <property type="entry name" value="Splicing_assoc_domain"/>
</dbReference>
<dbReference type="CDD" id="cd02646">
    <property type="entry name" value="R3H_G-patch"/>
    <property type="match status" value="1"/>
</dbReference>
<dbReference type="PROSITE" id="PS50174">
    <property type="entry name" value="G_PATCH"/>
    <property type="match status" value="1"/>
</dbReference>
<feature type="region of interest" description="Disordered" evidence="9">
    <location>
        <begin position="330"/>
        <end position="376"/>
    </location>
</feature>
<keyword evidence="8" id="KW-0539">Nucleus</keyword>
<name>A0AAN6YDB1_9PEZI</name>
<evidence type="ECO:0000256" key="3">
    <source>
        <dbReference type="ARBA" id="ARBA00010306"/>
    </source>
</evidence>
<evidence type="ECO:0000313" key="13">
    <source>
        <dbReference type="Proteomes" id="UP001301769"/>
    </source>
</evidence>
<dbReference type="GO" id="GO:0005737">
    <property type="term" value="C:cytoplasm"/>
    <property type="evidence" value="ECO:0007669"/>
    <property type="project" value="UniProtKB-SubCell"/>
</dbReference>
<reference evidence="12" key="1">
    <citation type="journal article" date="2023" name="Mol. Phylogenet. Evol.">
        <title>Genome-scale phylogeny and comparative genomics of the fungal order Sordariales.</title>
        <authorList>
            <person name="Hensen N."/>
            <person name="Bonometti L."/>
            <person name="Westerberg I."/>
            <person name="Brannstrom I.O."/>
            <person name="Guillou S."/>
            <person name="Cros-Aarteil S."/>
            <person name="Calhoun S."/>
            <person name="Haridas S."/>
            <person name="Kuo A."/>
            <person name="Mondo S."/>
            <person name="Pangilinan J."/>
            <person name="Riley R."/>
            <person name="LaButti K."/>
            <person name="Andreopoulos B."/>
            <person name="Lipzen A."/>
            <person name="Chen C."/>
            <person name="Yan M."/>
            <person name="Daum C."/>
            <person name="Ng V."/>
            <person name="Clum A."/>
            <person name="Steindorff A."/>
            <person name="Ohm R.A."/>
            <person name="Martin F."/>
            <person name="Silar P."/>
            <person name="Natvig D.O."/>
            <person name="Lalanne C."/>
            <person name="Gautier V."/>
            <person name="Ament-Velasquez S.L."/>
            <person name="Kruys A."/>
            <person name="Hutchinson M.I."/>
            <person name="Powell A.J."/>
            <person name="Barry K."/>
            <person name="Miller A.N."/>
            <person name="Grigoriev I.V."/>
            <person name="Debuchy R."/>
            <person name="Gladieux P."/>
            <person name="Hiltunen Thoren M."/>
            <person name="Johannesson H."/>
        </authorList>
    </citation>
    <scope>NUCLEOTIDE SEQUENCE</scope>
    <source>
        <strain evidence="12">PSN293</strain>
    </source>
</reference>
<proteinExistence type="inferred from homology"/>
<dbReference type="SMART" id="SM00393">
    <property type="entry name" value="R3H"/>
    <property type="match status" value="1"/>
</dbReference>
<dbReference type="PROSITE" id="PS51061">
    <property type="entry name" value="R3H"/>
    <property type="match status" value="1"/>
</dbReference>
<comment type="subcellular location">
    <subcellularLocation>
        <location evidence="2">Cytoplasm</location>
    </subcellularLocation>
    <subcellularLocation>
        <location evidence="1">Nucleus</location>
    </subcellularLocation>
</comment>
<dbReference type="GO" id="GO:0008380">
    <property type="term" value="P:RNA splicing"/>
    <property type="evidence" value="ECO:0007669"/>
    <property type="project" value="UniProtKB-KW"/>
</dbReference>
<feature type="domain" description="G-patch" evidence="10">
    <location>
        <begin position="646"/>
        <end position="689"/>
    </location>
</feature>
<feature type="region of interest" description="Disordered" evidence="9">
    <location>
        <begin position="245"/>
        <end position="287"/>
    </location>
</feature>
<comment type="caution">
    <text evidence="12">The sequence shown here is derived from an EMBL/GenBank/DDBJ whole genome shotgun (WGS) entry which is preliminary data.</text>
</comment>
<evidence type="ECO:0000256" key="2">
    <source>
        <dbReference type="ARBA" id="ARBA00004496"/>
    </source>
</evidence>
<dbReference type="SMART" id="SM00443">
    <property type="entry name" value="G_patch"/>
    <property type="match status" value="1"/>
</dbReference>
<reference evidence="12" key="2">
    <citation type="submission" date="2023-05" db="EMBL/GenBank/DDBJ databases">
        <authorList>
            <consortium name="Lawrence Berkeley National Laboratory"/>
            <person name="Steindorff A."/>
            <person name="Hensen N."/>
            <person name="Bonometti L."/>
            <person name="Westerberg I."/>
            <person name="Brannstrom I.O."/>
            <person name="Guillou S."/>
            <person name="Cros-Aarteil S."/>
            <person name="Calhoun S."/>
            <person name="Haridas S."/>
            <person name="Kuo A."/>
            <person name="Mondo S."/>
            <person name="Pangilinan J."/>
            <person name="Riley R."/>
            <person name="Labutti K."/>
            <person name="Andreopoulos B."/>
            <person name="Lipzen A."/>
            <person name="Chen C."/>
            <person name="Yanf M."/>
            <person name="Daum C."/>
            <person name="Ng V."/>
            <person name="Clum A."/>
            <person name="Ohm R."/>
            <person name="Martin F."/>
            <person name="Silar P."/>
            <person name="Natvig D."/>
            <person name="Lalanne C."/>
            <person name="Gautier V."/>
            <person name="Ament-Velasquez S.L."/>
            <person name="Kruys A."/>
            <person name="Hutchinson M.I."/>
            <person name="Powell A.J."/>
            <person name="Barry K."/>
            <person name="Miller A.N."/>
            <person name="Grigoriev I.V."/>
            <person name="Debuchy R."/>
            <person name="Gladieux P."/>
            <person name="Thoren M.H."/>
            <person name="Johannesson H."/>
        </authorList>
    </citation>
    <scope>NUCLEOTIDE SEQUENCE</scope>
    <source>
        <strain evidence="12">PSN293</strain>
    </source>
</reference>
<feature type="compositionally biased region" description="Polar residues" evidence="9">
    <location>
        <begin position="245"/>
        <end position="262"/>
    </location>
</feature>
<dbReference type="InterPro" id="IPR034082">
    <property type="entry name" value="R3H_G-patch"/>
</dbReference>
<keyword evidence="5" id="KW-0963">Cytoplasm</keyword>
<dbReference type="Gene3D" id="3.30.1370.50">
    <property type="entry name" value="R3H-like domain"/>
    <property type="match status" value="1"/>
</dbReference>
<evidence type="ECO:0000256" key="5">
    <source>
        <dbReference type="ARBA" id="ARBA00022490"/>
    </source>
</evidence>
<organism evidence="12 13">
    <name type="scientific">Rhypophila decipiens</name>
    <dbReference type="NCBI Taxonomy" id="261697"/>
    <lineage>
        <taxon>Eukaryota</taxon>
        <taxon>Fungi</taxon>
        <taxon>Dikarya</taxon>
        <taxon>Ascomycota</taxon>
        <taxon>Pezizomycotina</taxon>
        <taxon>Sordariomycetes</taxon>
        <taxon>Sordariomycetidae</taxon>
        <taxon>Sordariales</taxon>
        <taxon>Naviculisporaceae</taxon>
        <taxon>Rhypophila</taxon>
    </lineage>
</organism>
<feature type="region of interest" description="Disordered" evidence="9">
    <location>
        <begin position="81"/>
        <end position="122"/>
    </location>
</feature>
<evidence type="ECO:0000256" key="9">
    <source>
        <dbReference type="SAM" id="MobiDB-lite"/>
    </source>
</evidence>
<dbReference type="Proteomes" id="UP001301769">
    <property type="component" value="Unassembled WGS sequence"/>
</dbReference>
<dbReference type="InterPro" id="IPR036867">
    <property type="entry name" value="R3H_dom_sf"/>
</dbReference>
<dbReference type="GO" id="GO:0003676">
    <property type="term" value="F:nucleic acid binding"/>
    <property type="evidence" value="ECO:0007669"/>
    <property type="project" value="UniProtKB-UniRule"/>
</dbReference>
<dbReference type="AlphaFoldDB" id="A0AAN6YDB1"/>
<protein>
    <recommendedName>
        <fullName evidence="4">Protein SQS1</fullName>
    </recommendedName>
</protein>
<dbReference type="InterPro" id="IPR000467">
    <property type="entry name" value="G_patch_dom"/>
</dbReference>
<dbReference type="Pfam" id="PF01585">
    <property type="entry name" value="G-patch"/>
    <property type="match status" value="1"/>
</dbReference>
<feature type="compositionally biased region" description="Acidic residues" evidence="9">
    <location>
        <begin position="351"/>
        <end position="372"/>
    </location>
</feature>
<gene>
    <name evidence="12" type="ORF">QBC37DRAFT_417161</name>
</gene>
<evidence type="ECO:0000256" key="1">
    <source>
        <dbReference type="ARBA" id="ARBA00004123"/>
    </source>
</evidence>
<evidence type="ECO:0000313" key="12">
    <source>
        <dbReference type="EMBL" id="KAK4216403.1"/>
    </source>
</evidence>
<keyword evidence="6" id="KW-0507">mRNA processing</keyword>
<dbReference type="SUPFAM" id="SSF82708">
    <property type="entry name" value="R3H domain"/>
    <property type="match status" value="1"/>
</dbReference>
<evidence type="ECO:0000256" key="6">
    <source>
        <dbReference type="ARBA" id="ARBA00022664"/>
    </source>
</evidence>
<comment type="similarity">
    <text evidence="3">Belongs to the SQS1 family.</text>
</comment>
<sequence length="689" mass="75317">MAPKKGKQPPRGSKVANLRAAAGLTNARDFSSSNLSTVFAQGFTMRDEARNTASHQVSWGQDARLRQKPVSFISAGFTEPLQNLKPVEEPGEDTGDNLASEQGIDVGEPSTGQTTEPRTLEVDLSETIVKVTLGQGPPMESPGVAQDIKPAVNVDIVASSNTCVTASPSPPGFFFDLEGDKSLRPTSLIDAAPVRVSSPAPSDSSDEIILFKGRLGHAKHGDRHLQNQVQPPSRSISKAHEELNAQTNLMPRSAIATPTTQPRQKRSKPEKSYSGFVPLSNEDEDVEEDEEDAILADYIANMAAQEDEDTMFKSDGIFGNRRDLGGDHDAFGFGVDDDDNGMVAERSGGYDSEEVSSSENDNDEAMGDDTTDNEMASGLDDESLARLLAKQDELGMGTDKLLLRDDSFNTSKPLPRGQRSSRIPPANVSSVADGLDGLDLTDWNQPNISRARRTKQPPTFNVSDSELEMALRTSWQTDRERKKKRKLERELLRSEGLLGKNIDPEDLRVKYQSHMVLDEVKVEFVSFLLGSAETIQFPPMDNNARKIVHELANRFNIKSKSTGKGDQRRPVLYRTKRTARYNQSSAGEAVNHVETASVKIRRKFFYRPDNKGQAVPKMSAGKRSGHKAVTYQEGEIVGASAPQLGQDNKGHAMLEKMGWSRGMALGTLENKGILEPVSQVVKRSKAGLG</sequence>
<evidence type="ECO:0000256" key="8">
    <source>
        <dbReference type="ARBA" id="ARBA00023242"/>
    </source>
</evidence>
<dbReference type="GO" id="GO:0006397">
    <property type="term" value="P:mRNA processing"/>
    <property type="evidence" value="ECO:0007669"/>
    <property type="project" value="UniProtKB-KW"/>
</dbReference>
<accession>A0AAN6YDB1</accession>
<evidence type="ECO:0000256" key="4">
    <source>
        <dbReference type="ARBA" id="ARBA00018964"/>
    </source>
</evidence>
<dbReference type="GO" id="GO:0005634">
    <property type="term" value="C:nucleus"/>
    <property type="evidence" value="ECO:0007669"/>
    <property type="project" value="UniProtKB-SubCell"/>
</dbReference>
<feature type="region of interest" description="Disordered" evidence="9">
    <location>
        <begin position="405"/>
        <end position="437"/>
    </location>
</feature>
<feature type="domain" description="R3H" evidence="11">
    <location>
        <begin position="514"/>
        <end position="576"/>
    </location>
</feature>
<evidence type="ECO:0000256" key="7">
    <source>
        <dbReference type="ARBA" id="ARBA00023187"/>
    </source>
</evidence>
<dbReference type="InterPro" id="IPR001374">
    <property type="entry name" value="R3H_dom"/>
</dbReference>
<evidence type="ECO:0000259" key="11">
    <source>
        <dbReference type="PROSITE" id="PS51061"/>
    </source>
</evidence>